<sequence length="103" mass="11444">MIHYLERPDDFAGLMSKHRHILLCFSADWCPPCRAMEGTLINTAFELEHKALVIKADPKVCEALAASLKVRSVPAYVAFNDGVASEPVYGIQRIDSLLDMVLV</sequence>
<dbReference type="Pfam" id="PF00085">
    <property type="entry name" value="Thioredoxin"/>
    <property type="match status" value="1"/>
</dbReference>
<gene>
    <name evidence="6" type="ORF">JYB85_05450</name>
</gene>
<evidence type="ECO:0000259" key="5">
    <source>
        <dbReference type="Pfam" id="PF00085"/>
    </source>
</evidence>
<dbReference type="SUPFAM" id="SSF52833">
    <property type="entry name" value="Thioredoxin-like"/>
    <property type="match status" value="1"/>
</dbReference>
<keyword evidence="7" id="KW-1185">Reference proteome</keyword>
<reference evidence="6 7" key="1">
    <citation type="submission" date="2021-03" db="EMBL/GenBank/DDBJ databases">
        <title>Novel species identification of genus Shewanella.</title>
        <authorList>
            <person name="Liu G."/>
            <person name="Zhang Q."/>
        </authorList>
    </citation>
    <scope>NUCLEOTIDE SEQUENCE [LARGE SCALE GENOMIC DNA]</scope>
    <source>
        <strain evidence="6 7">FJAT-52962</strain>
    </source>
</reference>
<dbReference type="CDD" id="cd02947">
    <property type="entry name" value="TRX_family"/>
    <property type="match status" value="1"/>
</dbReference>
<proteinExistence type="predicted"/>
<accession>A0ABX7R626</accession>
<evidence type="ECO:0000256" key="2">
    <source>
        <dbReference type="ARBA" id="ARBA00022982"/>
    </source>
</evidence>
<dbReference type="PANTHER" id="PTHR45663">
    <property type="entry name" value="GEO12009P1"/>
    <property type="match status" value="1"/>
</dbReference>
<keyword evidence="2" id="KW-0249">Electron transport</keyword>
<dbReference type="Proteomes" id="UP000663207">
    <property type="component" value="Chromosome"/>
</dbReference>
<dbReference type="InterPro" id="IPR017937">
    <property type="entry name" value="Thioredoxin_CS"/>
</dbReference>
<keyword evidence="1" id="KW-0813">Transport</keyword>
<dbReference type="RefSeq" id="WP_207381383.1">
    <property type="nucleotide sequence ID" value="NZ_CP071502.1"/>
</dbReference>
<feature type="domain" description="Thioredoxin" evidence="5">
    <location>
        <begin position="9"/>
        <end position="100"/>
    </location>
</feature>
<evidence type="ECO:0000313" key="7">
    <source>
        <dbReference type="Proteomes" id="UP000663207"/>
    </source>
</evidence>
<keyword evidence="3" id="KW-1015">Disulfide bond</keyword>
<protein>
    <submittedName>
        <fullName evidence="6">Thioredoxin family protein</fullName>
    </submittedName>
</protein>
<evidence type="ECO:0000256" key="3">
    <source>
        <dbReference type="ARBA" id="ARBA00023157"/>
    </source>
</evidence>
<dbReference type="InterPro" id="IPR013766">
    <property type="entry name" value="Thioredoxin_domain"/>
</dbReference>
<dbReference type="InterPro" id="IPR036249">
    <property type="entry name" value="Thioredoxin-like_sf"/>
</dbReference>
<evidence type="ECO:0000313" key="6">
    <source>
        <dbReference type="EMBL" id="QSX38273.1"/>
    </source>
</evidence>
<keyword evidence="4" id="KW-0676">Redox-active center</keyword>
<organism evidence="6 7">
    <name type="scientific">Shewanella sedimentimangrovi</name>
    <dbReference type="NCBI Taxonomy" id="2814293"/>
    <lineage>
        <taxon>Bacteria</taxon>
        <taxon>Pseudomonadati</taxon>
        <taxon>Pseudomonadota</taxon>
        <taxon>Gammaproteobacteria</taxon>
        <taxon>Alteromonadales</taxon>
        <taxon>Shewanellaceae</taxon>
        <taxon>Shewanella</taxon>
    </lineage>
</organism>
<dbReference type="PROSITE" id="PS00194">
    <property type="entry name" value="THIOREDOXIN_1"/>
    <property type="match status" value="1"/>
</dbReference>
<dbReference type="PANTHER" id="PTHR45663:SF11">
    <property type="entry name" value="GEO12009P1"/>
    <property type="match status" value="1"/>
</dbReference>
<evidence type="ECO:0000256" key="4">
    <source>
        <dbReference type="ARBA" id="ARBA00023284"/>
    </source>
</evidence>
<evidence type="ECO:0000256" key="1">
    <source>
        <dbReference type="ARBA" id="ARBA00022448"/>
    </source>
</evidence>
<dbReference type="Gene3D" id="3.40.30.10">
    <property type="entry name" value="Glutaredoxin"/>
    <property type="match status" value="1"/>
</dbReference>
<dbReference type="EMBL" id="CP071502">
    <property type="protein sequence ID" value="QSX38273.1"/>
    <property type="molecule type" value="Genomic_DNA"/>
</dbReference>
<name>A0ABX7R626_9GAMM</name>